<dbReference type="PaxDb" id="411902-CLOBOL_03081"/>
<reference evidence="2 3" key="2">
    <citation type="submission" date="2007-09" db="EMBL/GenBank/DDBJ databases">
        <title>Draft genome sequence of Clostridium bolteae (ATCC BAA-613).</title>
        <authorList>
            <person name="Sudarsanam P."/>
            <person name="Ley R."/>
            <person name="Guruge J."/>
            <person name="Turnbaugh P.J."/>
            <person name="Mahowald M."/>
            <person name="Liep D."/>
            <person name="Gordon J."/>
        </authorList>
    </citation>
    <scope>NUCLEOTIDE SEQUENCE [LARGE SCALE GENOMIC DNA]</scope>
    <source>
        <strain evidence="3">ATCC BAA-613 / DSM 15670 / CCUG 46953 / JCM 12243 / WAL 16351</strain>
    </source>
</reference>
<dbReference type="EMBL" id="ABCC02000029">
    <property type="protein sequence ID" value="EDP16318.1"/>
    <property type="molecule type" value="Genomic_DNA"/>
</dbReference>
<dbReference type="AlphaFoldDB" id="A8RRS7"/>
<name>A8RRS7_ENTBW</name>
<dbReference type="Proteomes" id="UP000005396">
    <property type="component" value="Unassembled WGS sequence"/>
</dbReference>
<comment type="caution">
    <text evidence="2">The sequence shown here is derived from an EMBL/GenBank/DDBJ whole genome shotgun (WGS) entry which is preliminary data.</text>
</comment>
<feature type="region of interest" description="Disordered" evidence="1">
    <location>
        <begin position="1"/>
        <end position="46"/>
    </location>
</feature>
<evidence type="ECO:0000256" key="1">
    <source>
        <dbReference type="SAM" id="MobiDB-lite"/>
    </source>
</evidence>
<organism evidence="2 3">
    <name type="scientific">Enterocloster bolteae (strain ATCC BAA-613 / DSM 15670 / CCUG 46953 / JCM 12243 / WAL 16351)</name>
    <name type="common">Clostridium bolteae</name>
    <dbReference type="NCBI Taxonomy" id="411902"/>
    <lineage>
        <taxon>Bacteria</taxon>
        <taxon>Bacillati</taxon>
        <taxon>Bacillota</taxon>
        <taxon>Clostridia</taxon>
        <taxon>Lachnospirales</taxon>
        <taxon>Lachnospiraceae</taxon>
        <taxon>Enterocloster</taxon>
    </lineage>
</organism>
<protein>
    <submittedName>
        <fullName evidence="2">Uncharacterized protein</fullName>
    </submittedName>
</protein>
<gene>
    <name evidence="2" type="ORF">CLOBOL_03081</name>
</gene>
<evidence type="ECO:0000313" key="3">
    <source>
        <dbReference type="Proteomes" id="UP000005396"/>
    </source>
</evidence>
<proteinExistence type="predicted"/>
<reference evidence="2 3" key="1">
    <citation type="submission" date="2007-08" db="EMBL/GenBank/DDBJ databases">
        <authorList>
            <person name="Fulton L."/>
            <person name="Clifton S."/>
            <person name="Fulton B."/>
            <person name="Xu J."/>
            <person name="Minx P."/>
            <person name="Pepin K.H."/>
            <person name="Johnson M."/>
            <person name="Thiruvilangam P."/>
            <person name="Bhonagiri V."/>
            <person name="Nash W.E."/>
            <person name="Mardis E.R."/>
            <person name="Wilson R.K."/>
        </authorList>
    </citation>
    <scope>NUCLEOTIDE SEQUENCE [LARGE SCALE GENOMIC DNA]</scope>
    <source>
        <strain evidence="3">ATCC BAA-613 / DSM 15670 / CCUG 46953 / JCM 12243 / WAL 16351</strain>
    </source>
</reference>
<evidence type="ECO:0000313" key="2">
    <source>
        <dbReference type="EMBL" id="EDP16318.1"/>
    </source>
</evidence>
<dbReference type="HOGENOM" id="CLU_3181983_0_0_9"/>
<accession>A8RRS7</accession>
<sequence length="46" mass="4702">MISDCRAAGKQHPGTTMSSGRLSRMEDPGTMSPVSGAGTWSGYKGG</sequence>